<organism evidence="1 2">
    <name type="scientific">Deinococcus psychrotolerans</name>
    <dbReference type="NCBI Taxonomy" id="2489213"/>
    <lineage>
        <taxon>Bacteria</taxon>
        <taxon>Thermotogati</taxon>
        <taxon>Deinococcota</taxon>
        <taxon>Deinococci</taxon>
        <taxon>Deinococcales</taxon>
        <taxon>Deinococcaceae</taxon>
        <taxon>Deinococcus</taxon>
    </lineage>
</organism>
<dbReference type="OrthoDB" id="8279531at2"/>
<reference evidence="1 2" key="1">
    <citation type="submission" date="2018-11" db="EMBL/GenBank/DDBJ databases">
        <title>Deinococcus shelandsis sp. nov., isolated from South Shetland Islands soil of Antarctica.</title>
        <authorList>
            <person name="Tian J."/>
        </authorList>
    </citation>
    <scope>NUCLEOTIDE SEQUENCE [LARGE SCALE GENOMIC DNA]</scope>
    <source>
        <strain evidence="1 2">S14-83T</strain>
    </source>
</reference>
<gene>
    <name evidence="1" type="ORF">EHF33_06510</name>
</gene>
<dbReference type="AlphaFoldDB" id="A0A3G8YAQ7"/>
<dbReference type="RefSeq" id="WP_124869049.1">
    <property type="nucleotide sequence ID" value="NZ_CP034183.1"/>
</dbReference>
<sequence>MKRFDFLLTGTLLLAGCNTVTLPNPTSSEIETAPSSITLSGATITVTAEIVNSGNNRKSPTFAIINLASDLPIPSNVVAHSFYILAGDKVYKSAPISKEVFINGNRRYTAELNIRLDDGTAIRFAALMTDGKTTRLVQLNQPIKVKTVFVS</sequence>
<dbReference type="EMBL" id="CP034183">
    <property type="protein sequence ID" value="AZI42442.1"/>
    <property type="molecule type" value="Genomic_DNA"/>
</dbReference>
<keyword evidence="2" id="KW-1185">Reference proteome</keyword>
<accession>A0A3G8YAQ7</accession>
<dbReference type="PROSITE" id="PS51257">
    <property type="entry name" value="PROKAR_LIPOPROTEIN"/>
    <property type="match status" value="1"/>
</dbReference>
<evidence type="ECO:0000313" key="2">
    <source>
        <dbReference type="Proteomes" id="UP000276417"/>
    </source>
</evidence>
<protein>
    <submittedName>
        <fullName evidence="1">Uncharacterized protein</fullName>
    </submittedName>
</protein>
<evidence type="ECO:0000313" key="1">
    <source>
        <dbReference type="EMBL" id="AZI42442.1"/>
    </source>
</evidence>
<dbReference type="Proteomes" id="UP000276417">
    <property type="component" value="Chromosome 1"/>
</dbReference>
<dbReference type="KEGG" id="dph:EHF33_06510"/>
<proteinExistence type="predicted"/>
<name>A0A3G8YAQ7_9DEIO</name>